<evidence type="ECO:0000256" key="2">
    <source>
        <dbReference type="ARBA" id="ARBA00022747"/>
    </source>
</evidence>
<comment type="similarity">
    <text evidence="1">Belongs to the type-I restriction system S methylase family.</text>
</comment>
<dbReference type="EMBL" id="VZQQ01000084">
    <property type="protein sequence ID" value="MBC8752157.1"/>
    <property type="molecule type" value="Genomic_DNA"/>
</dbReference>
<dbReference type="CDD" id="cd17246">
    <property type="entry name" value="RMtype1_S_SonII-TRD2-CR2_like"/>
    <property type="match status" value="1"/>
</dbReference>
<proteinExistence type="inferred from homology"/>
<organism evidence="5 6">
    <name type="scientific">Paraburkholderia podalyriae</name>
    <dbReference type="NCBI Taxonomy" id="1938811"/>
    <lineage>
        <taxon>Bacteria</taxon>
        <taxon>Pseudomonadati</taxon>
        <taxon>Pseudomonadota</taxon>
        <taxon>Betaproteobacteria</taxon>
        <taxon>Burkholderiales</taxon>
        <taxon>Burkholderiaceae</taxon>
        <taxon>Paraburkholderia</taxon>
    </lineage>
</organism>
<protein>
    <recommendedName>
        <fullName evidence="4">Type I restriction modification DNA specificity domain-containing protein</fullName>
    </recommendedName>
</protein>
<evidence type="ECO:0000256" key="1">
    <source>
        <dbReference type="ARBA" id="ARBA00010923"/>
    </source>
</evidence>
<dbReference type="Proteomes" id="UP000736373">
    <property type="component" value="Unassembled WGS sequence"/>
</dbReference>
<reference evidence="5 6" key="1">
    <citation type="submission" date="2019-09" db="EMBL/GenBank/DDBJ databases">
        <title>Paraburkholderia podalyriae sp. nov., A South African Podalyria-associated rhizobium.</title>
        <authorList>
            <person name="Mavima L."/>
            <person name="Beukes C.W."/>
            <person name="Palmer M."/>
            <person name="De Meyer S.E."/>
            <person name="James E.K."/>
            <person name="Maluk M."/>
            <person name="Avontuur J.R."/>
            <person name="Chan W.Y."/>
            <person name="Venter S.N."/>
            <person name="Steenkamp E.T."/>
        </authorList>
    </citation>
    <scope>NUCLEOTIDE SEQUENCE [LARGE SCALE GENOMIC DNA]</scope>
    <source>
        <strain evidence="5 6">WC7.3b</strain>
    </source>
</reference>
<gene>
    <name evidence="5" type="ORF">F6X42_38675</name>
</gene>
<feature type="domain" description="Type I restriction modification DNA specificity" evidence="4">
    <location>
        <begin position="273"/>
        <end position="411"/>
    </location>
</feature>
<evidence type="ECO:0000256" key="3">
    <source>
        <dbReference type="ARBA" id="ARBA00023125"/>
    </source>
</evidence>
<accession>A0ABR7Q0U9</accession>
<keyword evidence="6" id="KW-1185">Reference proteome</keyword>
<feature type="domain" description="Type I restriction modification DNA specificity" evidence="4">
    <location>
        <begin position="16"/>
        <end position="188"/>
    </location>
</feature>
<comment type="caution">
    <text evidence="5">The sequence shown here is derived from an EMBL/GenBank/DDBJ whole genome shotgun (WGS) entry which is preliminary data.</text>
</comment>
<dbReference type="PANTHER" id="PTHR30408">
    <property type="entry name" value="TYPE-1 RESTRICTION ENZYME ECOKI SPECIFICITY PROTEIN"/>
    <property type="match status" value="1"/>
</dbReference>
<dbReference type="Pfam" id="PF01420">
    <property type="entry name" value="Methylase_S"/>
    <property type="match status" value="2"/>
</dbReference>
<dbReference type="RefSeq" id="WP_187639031.1">
    <property type="nucleotide sequence ID" value="NZ_VZQQ01000084.1"/>
</dbReference>
<dbReference type="Gene3D" id="3.90.220.20">
    <property type="entry name" value="DNA methylase specificity domains"/>
    <property type="match status" value="2"/>
</dbReference>
<feature type="non-terminal residue" evidence="5">
    <location>
        <position position="465"/>
    </location>
</feature>
<dbReference type="InterPro" id="IPR044946">
    <property type="entry name" value="Restrct_endonuc_typeI_TRD_sf"/>
</dbReference>
<dbReference type="InterPro" id="IPR000055">
    <property type="entry name" value="Restrct_endonuc_typeI_TRD"/>
</dbReference>
<evidence type="ECO:0000313" key="6">
    <source>
        <dbReference type="Proteomes" id="UP000736373"/>
    </source>
</evidence>
<keyword evidence="2" id="KW-0680">Restriction system</keyword>
<name>A0ABR7Q0U9_9BURK</name>
<dbReference type="SUPFAM" id="SSF116734">
    <property type="entry name" value="DNA methylase specificity domain"/>
    <property type="match status" value="2"/>
</dbReference>
<keyword evidence="3" id="KW-0238">DNA-binding</keyword>
<evidence type="ECO:0000313" key="5">
    <source>
        <dbReference type="EMBL" id="MBC8752157.1"/>
    </source>
</evidence>
<dbReference type="InterPro" id="IPR052021">
    <property type="entry name" value="Type-I_RS_S_subunit"/>
</dbReference>
<evidence type="ECO:0000259" key="4">
    <source>
        <dbReference type="Pfam" id="PF01420"/>
    </source>
</evidence>
<sequence>MTEMYVETVVGPVPASWEIKRLETISEFITKGGTPTTYGFAWAAEADGIPFFRSECVTDAGFNPKGMNYIQVEAHLQMSRSEVKPGDLLMTITGNVGRVAKASEKYETANINQHIARVRILEERGASAQYVYHCLRHDGYATHYRAILTGQAYPQISLQQVRETPIALPPFVEQEKIAAILSSVDAKLDVVDCQVEATQALKRGLMQTLFSRGFGMRDEDERWVPHAQFKDSEFGHIPATWNIRTLESTSAFITKGGTPTTYGFDWATSESGIPFFRSECVTDNGFNPKGMNFIRAEAHQQMIRSQVEPGDVLMTITGNIGRVARASADYPIANINQHIARIRIKDDYDAEYVYQCLKQDFYAKYYGAILTGQAYPQISLKQVRETPIPCPPISEQRHIAKILTDCDLKIANLRLKHSAYQGLNRLRKYTPPKATSIALRGYRRAIFCITKFQRESSLFFDSLRP</sequence>
<dbReference type="PANTHER" id="PTHR30408:SF12">
    <property type="entry name" value="TYPE I RESTRICTION ENZYME MJAVIII SPECIFICITY SUBUNIT"/>
    <property type="match status" value="1"/>
</dbReference>